<protein>
    <submittedName>
        <fullName evidence="2">Uncharacterized protein</fullName>
    </submittedName>
</protein>
<evidence type="ECO:0000256" key="1">
    <source>
        <dbReference type="SAM" id="MobiDB-lite"/>
    </source>
</evidence>
<proteinExistence type="predicted"/>
<evidence type="ECO:0000313" key="3">
    <source>
        <dbReference type="Proteomes" id="UP001151760"/>
    </source>
</evidence>
<accession>A0ABQ4X1E7</accession>
<evidence type="ECO:0000313" key="2">
    <source>
        <dbReference type="EMBL" id="GJS58741.1"/>
    </source>
</evidence>
<feature type="region of interest" description="Disordered" evidence="1">
    <location>
        <begin position="1"/>
        <end position="22"/>
    </location>
</feature>
<dbReference type="EMBL" id="BQNB010009100">
    <property type="protein sequence ID" value="GJS58741.1"/>
    <property type="molecule type" value="Genomic_DNA"/>
</dbReference>
<keyword evidence="3" id="KW-1185">Reference proteome</keyword>
<feature type="compositionally biased region" description="Basic and acidic residues" evidence="1">
    <location>
        <begin position="1"/>
        <end position="19"/>
    </location>
</feature>
<gene>
    <name evidence="2" type="ORF">Tco_0653525</name>
</gene>
<organism evidence="2 3">
    <name type="scientific">Tanacetum coccineum</name>
    <dbReference type="NCBI Taxonomy" id="301880"/>
    <lineage>
        <taxon>Eukaryota</taxon>
        <taxon>Viridiplantae</taxon>
        <taxon>Streptophyta</taxon>
        <taxon>Embryophyta</taxon>
        <taxon>Tracheophyta</taxon>
        <taxon>Spermatophyta</taxon>
        <taxon>Magnoliopsida</taxon>
        <taxon>eudicotyledons</taxon>
        <taxon>Gunneridae</taxon>
        <taxon>Pentapetalae</taxon>
        <taxon>asterids</taxon>
        <taxon>campanulids</taxon>
        <taxon>Asterales</taxon>
        <taxon>Asteraceae</taxon>
        <taxon>Asteroideae</taxon>
        <taxon>Anthemideae</taxon>
        <taxon>Anthemidinae</taxon>
        <taxon>Tanacetum</taxon>
    </lineage>
</organism>
<reference evidence="2" key="1">
    <citation type="journal article" date="2022" name="Int. J. Mol. Sci.">
        <title>Draft Genome of Tanacetum Coccineum: Genomic Comparison of Closely Related Tanacetum-Family Plants.</title>
        <authorList>
            <person name="Yamashiro T."/>
            <person name="Shiraishi A."/>
            <person name="Nakayama K."/>
            <person name="Satake H."/>
        </authorList>
    </citation>
    <scope>NUCLEOTIDE SEQUENCE</scope>
</reference>
<dbReference type="Proteomes" id="UP001151760">
    <property type="component" value="Unassembled WGS sequence"/>
</dbReference>
<reference evidence="2" key="2">
    <citation type="submission" date="2022-01" db="EMBL/GenBank/DDBJ databases">
        <authorList>
            <person name="Yamashiro T."/>
            <person name="Shiraishi A."/>
            <person name="Satake H."/>
            <person name="Nakayama K."/>
        </authorList>
    </citation>
    <scope>NUCLEOTIDE SEQUENCE</scope>
</reference>
<name>A0ABQ4X1E7_9ASTR</name>
<comment type="caution">
    <text evidence="2">The sequence shown here is derived from an EMBL/GenBank/DDBJ whole genome shotgun (WGS) entry which is preliminary data.</text>
</comment>
<sequence>MDSEGSGKKNDNSGKKEESIQDEDRDINYEALAIKSLIIDRESQILGVDLQGDDISYYRIIRADGSSKHYKVFSAMLDDFDRQDLLDLHRLVMKKFESNAPEGYDLLL</sequence>